<name>A0A327KIF7_9BRAD</name>
<keyword evidence="4" id="KW-1185">Reference proteome</keyword>
<dbReference type="SUPFAM" id="SSF143120">
    <property type="entry name" value="YefM-like"/>
    <property type="match status" value="1"/>
</dbReference>
<evidence type="ECO:0000256" key="1">
    <source>
        <dbReference type="ARBA" id="ARBA00009981"/>
    </source>
</evidence>
<comment type="function">
    <text evidence="2">Antitoxin component of a type II toxin-antitoxin (TA) system.</text>
</comment>
<comment type="similarity">
    <text evidence="1 2">Belongs to the phD/YefM antitoxin family.</text>
</comment>
<dbReference type="Gene3D" id="3.40.1620.10">
    <property type="entry name" value="YefM-like domain"/>
    <property type="match status" value="1"/>
</dbReference>
<organism evidence="3 4">
    <name type="scientific">Rhodoplanes elegans</name>
    <dbReference type="NCBI Taxonomy" id="29408"/>
    <lineage>
        <taxon>Bacteria</taxon>
        <taxon>Pseudomonadati</taxon>
        <taxon>Pseudomonadota</taxon>
        <taxon>Alphaproteobacteria</taxon>
        <taxon>Hyphomicrobiales</taxon>
        <taxon>Nitrobacteraceae</taxon>
        <taxon>Rhodoplanes</taxon>
    </lineage>
</organism>
<dbReference type="EMBL" id="NPEU01000156">
    <property type="protein sequence ID" value="RAI37884.1"/>
    <property type="molecule type" value="Genomic_DNA"/>
</dbReference>
<sequence length="73" mass="8054">MKSIDVRDAANSLSSLIDAAERGEPTTITRDGKPAAVLVPVKEAQKLYSDTDKDFLSFLLTFPGRLEMKRDGR</sequence>
<dbReference type="Pfam" id="PF02604">
    <property type="entry name" value="PhdYeFM_antitox"/>
    <property type="match status" value="1"/>
</dbReference>
<dbReference type="Proteomes" id="UP000248863">
    <property type="component" value="Unassembled WGS sequence"/>
</dbReference>
<evidence type="ECO:0000313" key="4">
    <source>
        <dbReference type="Proteomes" id="UP000248863"/>
    </source>
</evidence>
<gene>
    <name evidence="3" type="ORF">CH338_14555</name>
</gene>
<reference evidence="3 4" key="1">
    <citation type="submission" date="2017-07" db="EMBL/GenBank/DDBJ databases">
        <title>Draft Genome Sequences of Select Purple Nonsulfur Bacteria.</title>
        <authorList>
            <person name="Lasarre B."/>
            <person name="Mckinlay J.B."/>
        </authorList>
    </citation>
    <scope>NUCLEOTIDE SEQUENCE [LARGE SCALE GENOMIC DNA]</scope>
    <source>
        <strain evidence="3 4">DSM 11907</strain>
    </source>
</reference>
<accession>A0A327KIF7</accession>
<dbReference type="RefSeq" id="WP_111357872.1">
    <property type="nucleotide sequence ID" value="NZ_NHSK01000047.1"/>
</dbReference>
<dbReference type="OrthoDB" id="517402at2"/>
<proteinExistence type="inferred from homology"/>
<dbReference type="NCBIfam" id="TIGR01552">
    <property type="entry name" value="phd_fam"/>
    <property type="match status" value="1"/>
</dbReference>
<evidence type="ECO:0000313" key="3">
    <source>
        <dbReference type="EMBL" id="RAI37884.1"/>
    </source>
</evidence>
<comment type="caution">
    <text evidence="3">The sequence shown here is derived from an EMBL/GenBank/DDBJ whole genome shotgun (WGS) entry which is preliminary data.</text>
</comment>
<protein>
    <recommendedName>
        <fullName evidence="2">Antitoxin</fullName>
    </recommendedName>
</protein>
<dbReference type="InterPro" id="IPR006442">
    <property type="entry name" value="Antitoxin_Phd/YefM"/>
</dbReference>
<dbReference type="AlphaFoldDB" id="A0A327KIF7"/>
<dbReference type="InterPro" id="IPR036165">
    <property type="entry name" value="YefM-like_sf"/>
</dbReference>
<evidence type="ECO:0000256" key="2">
    <source>
        <dbReference type="RuleBase" id="RU362080"/>
    </source>
</evidence>